<sequence length="87" mass="9902">MAAGFVFGKIKYPLFGSGTVILRHLFSFIGGMRVQGMCEGRYPFSKIRAPHSLKFYWNVIARQDDSFRENYAVVSDNVQSCEEKTSI</sequence>
<keyword evidence="2" id="KW-1185">Reference proteome</keyword>
<organism evidence="1 2">
    <name type="scientific">Caerostris extrusa</name>
    <name type="common">Bark spider</name>
    <name type="synonym">Caerostris bankana</name>
    <dbReference type="NCBI Taxonomy" id="172846"/>
    <lineage>
        <taxon>Eukaryota</taxon>
        <taxon>Metazoa</taxon>
        <taxon>Ecdysozoa</taxon>
        <taxon>Arthropoda</taxon>
        <taxon>Chelicerata</taxon>
        <taxon>Arachnida</taxon>
        <taxon>Araneae</taxon>
        <taxon>Araneomorphae</taxon>
        <taxon>Entelegynae</taxon>
        <taxon>Araneoidea</taxon>
        <taxon>Araneidae</taxon>
        <taxon>Caerostris</taxon>
    </lineage>
</organism>
<gene>
    <name evidence="1" type="ORF">CEXT_252071</name>
</gene>
<protein>
    <submittedName>
        <fullName evidence="1">Uncharacterized protein</fullName>
    </submittedName>
</protein>
<evidence type="ECO:0000313" key="1">
    <source>
        <dbReference type="EMBL" id="GIY36345.1"/>
    </source>
</evidence>
<dbReference type="Proteomes" id="UP001054945">
    <property type="component" value="Unassembled WGS sequence"/>
</dbReference>
<reference evidence="1 2" key="1">
    <citation type="submission" date="2021-06" db="EMBL/GenBank/DDBJ databases">
        <title>Caerostris extrusa draft genome.</title>
        <authorList>
            <person name="Kono N."/>
            <person name="Arakawa K."/>
        </authorList>
    </citation>
    <scope>NUCLEOTIDE SEQUENCE [LARGE SCALE GENOMIC DNA]</scope>
</reference>
<dbReference type="AlphaFoldDB" id="A0AAV4SQG5"/>
<comment type="caution">
    <text evidence="1">The sequence shown here is derived from an EMBL/GenBank/DDBJ whole genome shotgun (WGS) entry which is preliminary data.</text>
</comment>
<proteinExistence type="predicted"/>
<evidence type="ECO:0000313" key="2">
    <source>
        <dbReference type="Proteomes" id="UP001054945"/>
    </source>
</evidence>
<dbReference type="EMBL" id="BPLR01010033">
    <property type="protein sequence ID" value="GIY36345.1"/>
    <property type="molecule type" value="Genomic_DNA"/>
</dbReference>
<accession>A0AAV4SQG5</accession>
<name>A0AAV4SQG5_CAEEX</name>